<feature type="region of interest" description="Disordered" evidence="1">
    <location>
        <begin position="16"/>
        <end position="51"/>
    </location>
</feature>
<accession>A0AAV1DFH5</accession>
<evidence type="ECO:0000256" key="1">
    <source>
        <dbReference type="SAM" id="MobiDB-lite"/>
    </source>
</evidence>
<dbReference type="EMBL" id="OX459122">
    <property type="protein sequence ID" value="CAI9106594.1"/>
    <property type="molecule type" value="Genomic_DNA"/>
</dbReference>
<protein>
    <submittedName>
        <fullName evidence="2">OLC1v1005786C1</fullName>
    </submittedName>
</protein>
<keyword evidence="3" id="KW-1185">Reference proteome</keyword>
<reference evidence="2" key="1">
    <citation type="submission" date="2023-03" db="EMBL/GenBank/DDBJ databases">
        <authorList>
            <person name="Julca I."/>
        </authorList>
    </citation>
    <scope>NUCLEOTIDE SEQUENCE</scope>
</reference>
<dbReference type="Proteomes" id="UP001161247">
    <property type="component" value="Chromosome 5"/>
</dbReference>
<dbReference type="AlphaFoldDB" id="A0AAV1DFH5"/>
<feature type="compositionally biased region" description="Basic and acidic residues" evidence="1">
    <location>
        <begin position="94"/>
        <end position="103"/>
    </location>
</feature>
<organism evidence="2 3">
    <name type="scientific">Oldenlandia corymbosa var. corymbosa</name>
    <dbReference type="NCBI Taxonomy" id="529605"/>
    <lineage>
        <taxon>Eukaryota</taxon>
        <taxon>Viridiplantae</taxon>
        <taxon>Streptophyta</taxon>
        <taxon>Embryophyta</taxon>
        <taxon>Tracheophyta</taxon>
        <taxon>Spermatophyta</taxon>
        <taxon>Magnoliopsida</taxon>
        <taxon>eudicotyledons</taxon>
        <taxon>Gunneridae</taxon>
        <taxon>Pentapetalae</taxon>
        <taxon>asterids</taxon>
        <taxon>lamiids</taxon>
        <taxon>Gentianales</taxon>
        <taxon>Rubiaceae</taxon>
        <taxon>Rubioideae</taxon>
        <taxon>Spermacoceae</taxon>
        <taxon>Hedyotis-Oldenlandia complex</taxon>
        <taxon>Oldenlandia</taxon>
    </lineage>
</organism>
<feature type="region of interest" description="Disordered" evidence="1">
    <location>
        <begin position="94"/>
        <end position="122"/>
    </location>
</feature>
<proteinExistence type="predicted"/>
<evidence type="ECO:0000313" key="2">
    <source>
        <dbReference type="EMBL" id="CAI9106594.1"/>
    </source>
</evidence>
<name>A0AAV1DFH5_OLDCO</name>
<evidence type="ECO:0000313" key="3">
    <source>
        <dbReference type="Proteomes" id="UP001161247"/>
    </source>
</evidence>
<gene>
    <name evidence="2" type="ORF">OLC1_LOCUS15068</name>
</gene>
<feature type="compositionally biased region" description="Basic and acidic residues" evidence="1">
    <location>
        <begin position="37"/>
        <end position="51"/>
    </location>
</feature>
<sequence length="122" mass="13596">MGSRFGVLQEVIERSFEQNSEFHVGKSSPGGDTGGSKGEEKRHENTGMRDEWRVVEKATEEVVNVEELSIQNEVEKMAEDGGEVEVDEVEVRGERLVQDERSEMSSTPGDEYGNGWNDLFAG</sequence>